<gene>
    <name evidence="1" type="ORF">J437_LFUL012839</name>
</gene>
<evidence type="ECO:0000313" key="1">
    <source>
        <dbReference type="EMBL" id="KAG8236418.1"/>
    </source>
</evidence>
<protein>
    <submittedName>
        <fullName evidence="1">Uncharacterized protein</fullName>
    </submittedName>
</protein>
<dbReference type="SUPFAM" id="SSF48371">
    <property type="entry name" value="ARM repeat"/>
    <property type="match status" value="1"/>
</dbReference>
<keyword evidence="2" id="KW-1185">Reference proteome</keyword>
<reference evidence="1" key="2">
    <citation type="submission" date="2017-10" db="EMBL/GenBank/DDBJ databases">
        <title>Ladona fulva Genome sequencing and assembly.</title>
        <authorList>
            <person name="Murali S."/>
            <person name="Richards S."/>
            <person name="Bandaranaike D."/>
            <person name="Bellair M."/>
            <person name="Blankenburg K."/>
            <person name="Chao H."/>
            <person name="Dinh H."/>
            <person name="Doddapaneni H."/>
            <person name="Dugan-Rocha S."/>
            <person name="Elkadiri S."/>
            <person name="Gnanaolivu R."/>
            <person name="Hernandez B."/>
            <person name="Skinner E."/>
            <person name="Javaid M."/>
            <person name="Lee S."/>
            <person name="Li M."/>
            <person name="Ming W."/>
            <person name="Munidasa M."/>
            <person name="Muniz J."/>
            <person name="Nguyen L."/>
            <person name="Hughes D."/>
            <person name="Osuji N."/>
            <person name="Pu L.-L."/>
            <person name="Puazo M."/>
            <person name="Qu C."/>
            <person name="Quiroz J."/>
            <person name="Raj R."/>
            <person name="Weissenberger G."/>
            <person name="Xin Y."/>
            <person name="Zou X."/>
            <person name="Han Y."/>
            <person name="Worley K."/>
            <person name="Muzny D."/>
            <person name="Gibbs R."/>
        </authorList>
    </citation>
    <scope>NUCLEOTIDE SEQUENCE</scope>
    <source>
        <strain evidence="1">Sampled in the wild</strain>
    </source>
</reference>
<feature type="non-terminal residue" evidence="1">
    <location>
        <position position="1"/>
    </location>
</feature>
<evidence type="ECO:0000313" key="2">
    <source>
        <dbReference type="Proteomes" id="UP000792457"/>
    </source>
</evidence>
<comment type="caution">
    <text evidence="1">The sequence shown here is derived from an EMBL/GenBank/DDBJ whole genome shotgun (WGS) entry which is preliminary data.</text>
</comment>
<proteinExistence type="predicted"/>
<dbReference type="InterPro" id="IPR016024">
    <property type="entry name" value="ARM-type_fold"/>
</dbReference>
<dbReference type="AlphaFoldDB" id="A0A8K0P8Z6"/>
<sequence>MCNFYCLQKTSFSDLVGSVSDMSVITDGLGVDGHNVSTADCKRVVPPWSKEEGPCKPLVVEGLLLLLRDTLLVLPDSMSHQVLNYIVRAEALLVMANHYDVRVRTAVVKVIAAYLQRAGDEEANRFLKTHGFYLLANQLGQYLASAELLEACISLITRCSTTLEDMVEMASPLVAFEIECLGCLQAAAFPPLLALLPKSIHEVSMAHNLIVFLQNMYSKVPQASRFLRDGGLLETLVKTLVAQAHQCLQLQKSPDKIKHDVVLEDIRLFLVSIVSESVSSAGTHHMQ</sequence>
<reference evidence="1" key="1">
    <citation type="submission" date="2013-04" db="EMBL/GenBank/DDBJ databases">
        <authorList>
            <person name="Qu J."/>
            <person name="Murali S.C."/>
            <person name="Bandaranaike D."/>
            <person name="Bellair M."/>
            <person name="Blankenburg K."/>
            <person name="Chao H."/>
            <person name="Dinh H."/>
            <person name="Doddapaneni H."/>
            <person name="Downs B."/>
            <person name="Dugan-Rocha S."/>
            <person name="Elkadiri S."/>
            <person name="Gnanaolivu R.D."/>
            <person name="Hernandez B."/>
            <person name="Javaid M."/>
            <person name="Jayaseelan J.C."/>
            <person name="Lee S."/>
            <person name="Li M."/>
            <person name="Ming W."/>
            <person name="Munidasa M."/>
            <person name="Muniz J."/>
            <person name="Nguyen L."/>
            <person name="Ongeri F."/>
            <person name="Osuji N."/>
            <person name="Pu L.-L."/>
            <person name="Puazo M."/>
            <person name="Qu C."/>
            <person name="Quiroz J."/>
            <person name="Raj R."/>
            <person name="Weissenberger G."/>
            <person name="Xin Y."/>
            <person name="Zou X."/>
            <person name="Han Y."/>
            <person name="Richards S."/>
            <person name="Worley K."/>
            <person name="Muzny D."/>
            <person name="Gibbs R."/>
        </authorList>
    </citation>
    <scope>NUCLEOTIDE SEQUENCE</scope>
    <source>
        <strain evidence="1">Sampled in the wild</strain>
    </source>
</reference>
<name>A0A8K0P8Z6_LADFU</name>
<accession>A0A8K0P8Z6</accession>
<dbReference type="EMBL" id="KZ309023">
    <property type="protein sequence ID" value="KAG8236418.1"/>
    <property type="molecule type" value="Genomic_DNA"/>
</dbReference>
<dbReference type="OrthoDB" id="26681at2759"/>
<organism evidence="1 2">
    <name type="scientific">Ladona fulva</name>
    <name type="common">Scarce chaser dragonfly</name>
    <name type="synonym">Libellula fulva</name>
    <dbReference type="NCBI Taxonomy" id="123851"/>
    <lineage>
        <taxon>Eukaryota</taxon>
        <taxon>Metazoa</taxon>
        <taxon>Ecdysozoa</taxon>
        <taxon>Arthropoda</taxon>
        <taxon>Hexapoda</taxon>
        <taxon>Insecta</taxon>
        <taxon>Pterygota</taxon>
        <taxon>Palaeoptera</taxon>
        <taxon>Odonata</taxon>
        <taxon>Epiprocta</taxon>
        <taxon>Anisoptera</taxon>
        <taxon>Libelluloidea</taxon>
        <taxon>Libellulidae</taxon>
        <taxon>Ladona</taxon>
    </lineage>
</organism>
<dbReference type="Proteomes" id="UP000792457">
    <property type="component" value="Unassembled WGS sequence"/>
</dbReference>